<keyword evidence="1" id="KW-0472">Membrane</keyword>
<reference evidence="2 3" key="1">
    <citation type="submission" date="2019-07" db="EMBL/GenBank/DDBJ databases">
        <title>Genomes of Cafeteria roenbergensis.</title>
        <authorList>
            <person name="Fischer M.G."/>
            <person name="Hackl T."/>
            <person name="Roman M."/>
        </authorList>
    </citation>
    <scope>NUCLEOTIDE SEQUENCE [LARGE SCALE GENOMIC DNA]</scope>
    <source>
        <strain evidence="2 3">Cflag</strain>
    </source>
</reference>
<evidence type="ECO:0000313" key="2">
    <source>
        <dbReference type="EMBL" id="KAA0160166.1"/>
    </source>
</evidence>
<protein>
    <submittedName>
        <fullName evidence="2">Uncharacterized protein</fullName>
    </submittedName>
</protein>
<evidence type="ECO:0000313" key="3">
    <source>
        <dbReference type="Proteomes" id="UP000325113"/>
    </source>
</evidence>
<name>A0A5A8D464_CAFRO</name>
<gene>
    <name evidence="2" type="ORF">FNF31_04476</name>
</gene>
<organism evidence="2 3">
    <name type="scientific">Cafeteria roenbergensis</name>
    <name type="common">Marine flagellate</name>
    <dbReference type="NCBI Taxonomy" id="33653"/>
    <lineage>
        <taxon>Eukaryota</taxon>
        <taxon>Sar</taxon>
        <taxon>Stramenopiles</taxon>
        <taxon>Bigyra</taxon>
        <taxon>Opalozoa</taxon>
        <taxon>Bicosoecida</taxon>
        <taxon>Cafeteriaceae</taxon>
        <taxon>Cafeteria</taxon>
    </lineage>
</organism>
<sequence>MAVYSVAFILDTQDAFGVVAAACSVVDGDVSGFACTREICYGVRRPGEKDTSCQLTDTYCYGVDYQMALRIGGSLPRDNAVSAPESLSEVKQGGGQGTTPVVARTGRLGEFSTQEEAERQLATLRKRSKQGLYQLCWFDTHSSGAEPAVSLARPVLSSSLVPVSFFGIVSLIMAIATVTLCLNHMTSQGQEPGRWS</sequence>
<dbReference type="AlphaFoldDB" id="A0A5A8D464"/>
<dbReference type="EMBL" id="VLTM01000047">
    <property type="protein sequence ID" value="KAA0160166.1"/>
    <property type="molecule type" value="Genomic_DNA"/>
</dbReference>
<feature type="transmembrane region" description="Helical" evidence="1">
    <location>
        <begin position="160"/>
        <end position="182"/>
    </location>
</feature>
<dbReference type="Proteomes" id="UP000325113">
    <property type="component" value="Unassembled WGS sequence"/>
</dbReference>
<keyword evidence="1" id="KW-0812">Transmembrane</keyword>
<keyword evidence="1" id="KW-1133">Transmembrane helix</keyword>
<accession>A0A5A8D464</accession>
<evidence type="ECO:0000256" key="1">
    <source>
        <dbReference type="SAM" id="Phobius"/>
    </source>
</evidence>
<proteinExistence type="predicted"/>
<comment type="caution">
    <text evidence="2">The sequence shown here is derived from an EMBL/GenBank/DDBJ whole genome shotgun (WGS) entry which is preliminary data.</text>
</comment>